<feature type="signal peptide" evidence="4">
    <location>
        <begin position="1"/>
        <end position="24"/>
    </location>
</feature>
<keyword evidence="6" id="KW-0675">Receptor</keyword>
<evidence type="ECO:0000256" key="4">
    <source>
        <dbReference type="SAM" id="SignalP"/>
    </source>
</evidence>
<name>A0A7K1XRX3_9SPHI</name>
<dbReference type="PANTHER" id="PTHR40980:SF4">
    <property type="entry name" value="TONB-DEPENDENT RECEPTOR-LIKE BETA-BARREL DOMAIN-CONTAINING PROTEIN"/>
    <property type="match status" value="1"/>
</dbReference>
<protein>
    <submittedName>
        <fullName evidence="6">TonB-dependent receptor</fullName>
    </submittedName>
</protein>
<dbReference type="InterPro" id="IPR008969">
    <property type="entry name" value="CarboxyPept-like_regulatory"/>
</dbReference>
<feature type="domain" description="Outer membrane protein beta-barrel" evidence="5">
    <location>
        <begin position="376"/>
        <end position="773"/>
    </location>
</feature>
<dbReference type="Pfam" id="PF14905">
    <property type="entry name" value="OMP_b-brl_3"/>
    <property type="match status" value="1"/>
</dbReference>
<keyword evidence="4" id="KW-0732">Signal</keyword>
<evidence type="ECO:0000256" key="3">
    <source>
        <dbReference type="ARBA" id="ARBA00023237"/>
    </source>
</evidence>
<dbReference type="Proteomes" id="UP000451233">
    <property type="component" value="Unassembled WGS sequence"/>
</dbReference>
<evidence type="ECO:0000259" key="5">
    <source>
        <dbReference type="Pfam" id="PF14905"/>
    </source>
</evidence>
<keyword evidence="2" id="KW-0472">Membrane</keyword>
<organism evidence="6 7">
    <name type="scientific">Hufsiella ginkgonis</name>
    <dbReference type="NCBI Taxonomy" id="2695274"/>
    <lineage>
        <taxon>Bacteria</taxon>
        <taxon>Pseudomonadati</taxon>
        <taxon>Bacteroidota</taxon>
        <taxon>Sphingobacteriia</taxon>
        <taxon>Sphingobacteriales</taxon>
        <taxon>Sphingobacteriaceae</taxon>
        <taxon>Hufsiella</taxon>
    </lineage>
</organism>
<dbReference type="SUPFAM" id="SSF56935">
    <property type="entry name" value="Porins"/>
    <property type="match status" value="1"/>
</dbReference>
<dbReference type="PANTHER" id="PTHR40980">
    <property type="entry name" value="PLUG DOMAIN-CONTAINING PROTEIN"/>
    <property type="match status" value="1"/>
</dbReference>
<proteinExistence type="predicted"/>
<accession>A0A7K1XRX3</accession>
<evidence type="ECO:0000256" key="2">
    <source>
        <dbReference type="ARBA" id="ARBA00023136"/>
    </source>
</evidence>
<dbReference type="InterPro" id="IPR041700">
    <property type="entry name" value="OMP_b-brl_3"/>
</dbReference>
<dbReference type="RefSeq" id="WP_160904770.1">
    <property type="nucleotide sequence ID" value="NZ_WVHS01000001.1"/>
</dbReference>
<comment type="caution">
    <text evidence="6">The sequence shown here is derived from an EMBL/GenBank/DDBJ whole genome shotgun (WGS) entry which is preliminary data.</text>
</comment>
<dbReference type="EMBL" id="WVHS01000001">
    <property type="protein sequence ID" value="MXV13738.1"/>
    <property type="molecule type" value="Genomic_DNA"/>
</dbReference>
<gene>
    <name evidence="6" type="ORF">GS398_00350</name>
</gene>
<evidence type="ECO:0000256" key="1">
    <source>
        <dbReference type="ARBA" id="ARBA00004442"/>
    </source>
</evidence>
<keyword evidence="7" id="KW-1185">Reference proteome</keyword>
<feature type="chain" id="PRO_5029914535" evidence="4">
    <location>
        <begin position="25"/>
        <end position="794"/>
    </location>
</feature>
<dbReference type="GO" id="GO:0009279">
    <property type="term" value="C:cell outer membrane"/>
    <property type="evidence" value="ECO:0007669"/>
    <property type="project" value="UniProtKB-SubCell"/>
</dbReference>
<evidence type="ECO:0000313" key="7">
    <source>
        <dbReference type="Proteomes" id="UP000451233"/>
    </source>
</evidence>
<reference evidence="6 7" key="1">
    <citation type="submission" date="2019-11" db="EMBL/GenBank/DDBJ databases">
        <title>Pedobacter sp. HMF7056 Genome sequencing and assembly.</title>
        <authorList>
            <person name="Kang H."/>
            <person name="Kim H."/>
            <person name="Joh K."/>
        </authorList>
    </citation>
    <scope>NUCLEOTIDE SEQUENCE [LARGE SCALE GENOMIC DNA]</scope>
    <source>
        <strain evidence="6 7">HMF7056</strain>
    </source>
</reference>
<dbReference type="Pfam" id="PF13620">
    <property type="entry name" value="CarboxypepD_reg"/>
    <property type="match status" value="1"/>
</dbReference>
<dbReference type="SUPFAM" id="SSF49464">
    <property type="entry name" value="Carboxypeptidase regulatory domain-like"/>
    <property type="match status" value="1"/>
</dbReference>
<sequence>MRTIIVFFLIFYSFFLHNTVNSQAQTTNTVTLNGSVVNPAGRPVPSLTISLRSDSAIIQRTVTSQTGSFQFNSVQAGTYIITAAGIGFKTMQTSKISVVSAMKLPPLIVHPEAAQLREVAISRKPPALKMQDGKLIFDVQQSPVASGSSAFDILLRAPGVTADQDDNLQLKGSSAVTVLVDGKMTYLSGSQLANRLKGMGASQISKIEMISTPSAEFDAAGNAGIINIVLKKNTAKGYALDLTGGAGSGRYFQHRESTAGNIRTDRFNVFGNLGYEYRHTLAKRTGEQENPGGAIINRRLNDVIKSKYYTYRGGIELNVGGNQEVGFLYTGYTDDWSRDASGPTIVTGTSNSEVRNRYVQLEPYYNDGFNLNYKLQLDTNGRFITANADYISYRNHSDGYLGNTWTDAAGYEMLPYQQLNFHQPSLIGIRSVKTDMELPYHQLKVKAGLKYSSVTIDNDFRYDSLQASGFVPAPTLSDHFVYTERIAAAYLSAGKRWKNTHVDLGLRIERTYSDGNSISGAVRTLRNYTDLFPSLSLGHELSGSFRLDLAVSRRINRPTYFKLNPVRYFSDKFAYSQGNPDLLPERAWIYTLTGTINKDIIVTLTVNRTGNFIAQTVQVGPVPDVLVTSSANFSHQDRYDLLLVKPFRILSSWKVNSTVGLSHTSYPVPGARRIAQAAVDLLVNNSIDLPSGIAMELTGHYASPTLNGMYRYRAYGSVDAGFRKSFMKKKVDARVAFSDIFHQMNYSAMTVRSLVLNRYYNKPDSRRVNLTLTMHVGGKLNRGRMQEIEEQDRL</sequence>
<evidence type="ECO:0000313" key="6">
    <source>
        <dbReference type="EMBL" id="MXV13738.1"/>
    </source>
</evidence>
<dbReference type="AlphaFoldDB" id="A0A7K1XRX3"/>
<dbReference type="Gene3D" id="2.60.40.1120">
    <property type="entry name" value="Carboxypeptidase-like, regulatory domain"/>
    <property type="match status" value="1"/>
</dbReference>
<dbReference type="Gene3D" id="2.40.170.20">
    <property type="entry name" value="TonB-dependent receptor, beta-barrel domain"/>
    <property type="match status" value="1"/>
</dbReference>
<comment type="subcellular location">
    <subcellularLocation>
        <location evidence="1">Cell outer membrane</location>
    </subcellularLocation>
</comment>
<keyword evidence="3" id="KW-0998">Cell outer membrane</keyword>
<dbReference type="InterPro" id="IPR036942">
    <property type="entry name" value="Beta-barrel_TonB_sf"/>
</dbReference>